<accession>A0A8H7SNE4</accession>
<organism evidence="2 3">
    <name type="scientific">Thamnidium elegans</name>
    <dbReference type="NCBI Taxonomy" id="101142"/>
    <lineage>
        <taxon>Eukaryota</taxon>
        <taxon>Fungi</taxon>
        <taxon>Fungi incertae sedis</taxon>
        <taxon>Mucoromycota</taxon>
        <taxon>Mucoromycotina</taxon>
        <taxon>Mucoromycetes</taxon>
        <taxon>Mucorales</taxon>
        <taxon>Mucorineae</taxon>
        <taxon>Mucoraceae</taxon>
        <taxon>Thamnidium</taxon>
    </lineage>
</organism>
<dbReference type="AlphaFoldDB" id="A0A8H7SNE4"/>
<keyword evidence="3" id="KW-1185">Reference proteome</keyword>
<feature type="compositionally biased region" description="Basic and acidic residues" evidence="1">
    <location>
        <begin position="41"/>
        <end position="52"/>
    </location>
</feature>
<proteinExistence type="predicted"/>
<feature type="compositionally biased region" description="Acidic residues" evidence="1">
    <location>
        <begin position="54"/>
        <end position="69"/>
    </location>
</feature>
<name>A0A8H7SNE4_9FUNG</name>
<evidence type="ECO:0000313" key="2">
    <source>
        <dbReference type="EMBL" id="KAG2233789.1"/>
    </source>
</evidence>
<feature type="region of interest" description="Disordered" evidence="1">
    <location>
        <begin position="41"/>
        <end position="75"/>
    </location>
</feature>
<reference evidence="2" key="1">
    <citation type="submission" date="2021-01" db="EMBL/GenBank/DDBJ databases">
        <title>Metabolic potential, ecology and presence of endohyphal bacteria is reflected in genomic diversity of Mucoromycotina.</title>
        <authorList>
            <person name="Muszewska A."/>
            <person name="Okrasinska A."/>
            <person name="Steczkiewicz K."/>
            <person name="Drgas O."/>
            <person name="Orlowska M."/>
            <person name="Perlinska-Lenart U."/>
            <person name="Aleksandrzak-Piekarczyk T."/>
            <person name="Szatraj K."/>
            <person name="Zielenkiewicz U."/>
            <person name="Pilsyk S."/>
            <person name="Malc E."/>
            <person name="Mieczkowski P."/>
            <person name="Kruszewska J.S."/>
            <person name="Biernat P."/>
            <person name="Pawlowska J."/>
        </authorList>
    </citation>
    <scope>NUCLEOTIDE SEQUENCE</scope>
    <source>
        <strain evidence="2">WA0000018081</strain>
    </source>
</reference>
<sequence length="75" mass="9023">MGKFFDDQAVKIHFYSIHRQSLLYSKELLDVQDKLEFTKEQLAESQKKKNTQEEAIEETYEEADDDTNETEQKRY</sequence>
<evidence type="ECO:0000256" key="1">
    <source>
        <dbReference type="SAM" id="MobiDB-lite"/>
    </source>
</evidence>
<comment type="caution">
    <text evidence="2">The sequence shown here is derived from an EMBL/GenBank/DDBJ whole genome shotgun (WGS) entry which is preliminary data.</text>
</comment>
<dbReference type="Proteomes" id="UP000613177">
    <property type="component" value="Unassembled WGS sequence"/>
</dbReference>
<dbReference type="EMBL" id="JAEPRE010000069">
    <property type="protein sequence ID" value="KAG2233789.1"/>
    <property type="molecule type" value="Genomic_DNA"/>
</dbReference>
<gene>
    <name evidence="2" type="ORF">INT48_005942</name>
</gene>
<protein>
    <submittedName>
        <fullName evidence="2">Uncharacterized protein</fullName>
    </submittedName>
</protein>
<evidence type="ECO:0000313" key="3">
    <source>
        <dbReference type="Proteomes" id="UP000613177"/>
    </source>
</evidence>